<dbReference type="PANTHER" id="PTHR45589">
    <property type="entry name" value="WD REPEAT DOMAIN 62, ISOFORM G"/>
    <property type="match status" value="1"/>
</dbReference>
<dbReference type="Pfam" id="PF00400">
    <property type="entry name" value="WD40"/>
    <property type="match status" value="3"/>
</dbReference>
<dbReference type="InterPro" id="IPR011047">
    <property type="entry name" value="Quinoprotein_ADH-like_sf"/>
</dbReference>
<dbReference type="Gene3D" id="2.130.10.10">
    <property type="entry name" value="YVTN repeat-like/Quinoprotein amine dehydrogenase"/>
    <property type="match status" value="3"/>
</dbReference>
<dbReference type="GO" id="GO:0016301">
    <property type="term" value="F:kinase activity"/>
    <property type="evidence" value="ECO:0007669"/>
    <property type="project" value="UniProtKB-KW"/>
</dbReference>
<keyword evidence="1" id="KW-0418">Kinase</keyword>
<evidence type="ECO:0000313" key="1">
    <source>
        <dbReference type="EMBL" id="GFR83474.1"/>
    </source>
</evidence>
<protein>
    <submittedName>
        <fullName evidence="1">Mitogen-activated protein kinase-binding protein 1</fullName>
    </submittedName>
</protein>
<accession>A0AAV4GE26</accession>
<organism evidence="1 2">
    <name type="scientific">Elysia marginata</name>
    <dbReference type="NCBI Taxonomy" id="1093978"/>
    <lineage>
        <taxon>Eukaryota</taxon>
        <taxon>Metazoa</taxon>
        <taxon>Spiralia</taxon>
        <taxon>Lophotrochozoa</taxon>
        <taxon>Mollusca</taxon>
        <taxon>Gastropoda</taxon>
        <taxon>Heterobranchia</taxon>
        <taxon>Euthyneura</taxon>
        <taxon>Panpulmonata</taxon>
        <taxon>Sacoglossa</taxon>
        <taxon>Placobranchoidea</taxon>
        <taxon>Plakobranchidae</taxon>
        <taxon>Elysia</taxon>
    </lineage>
</organism>
<dbReference type="InterPro" id="IPR015943">
    <property type="entry name" value="WD40/YVTN_repeat-like_dom_sf"/>
</dbReference>
<keyword evidence="2" id="KW-1185">Reference proteome</keyword>
<proteinExistence type="predicted"/>
<dbReference type="Proteomes" id="UP000762676">
    <property type="component" value="Unassembled WGS sequence"/>
</dbReference>
<dbReference type="SMART" id="SM00320">
    <property type="entry name" value="WD40"/>
    <property type="match status" value="10"/>
</dbReference>
<evidence type="ECO:0000313" key="2">
    <source>
        <dbReference type="Proteomes" id="UP000762676"/>
    </source>
</evidence>
<dbReference type="SUPFAM" id="SSF50998">
    <property type="entry name" value="Quinoprotein alcohol dehydrogenase-like"/>
    <property type="match status" value="1"/>
</dbReference>
<name>A0AAV4GE26_9GAST</name>
<reference evidence="1 2" key="1">
    <citation type="journal article" date="2021" name="Elife">
        <title>Chloroplast acquisition without the gene transfer in kleptoplastic sea slugs, Plakobranchus ocellatus.</title>
        <authorList>
            <person name="Maeda T."/>
            <person name="Takahashi S."/>
            <person name="Yoshida T."/>
            <person name="Shimamura S."/>
            <person name="Takaki Y."/>
            <person name="Nagai Y."/>
            <person name="Toyoda A."/>
            <person name="Suzuki Y."/>
            <person name="Arimoto A."/>
            <person name="Ishii H."/>
            <person name="Satoh N."/>
            <person name="Nishiyama T."/>
            <person name="Hasebe M."/>
            <person name="Maruyama T."/>
            <person name="Minagawa J."/>
            <person name="Obokata J."/>
            <person name="Shigenobu S."/>
        </authorList>
    </citation>
    <scope>NUCLEOTIDE SEQUENCE [LARGE SCALE GENOMIC DNA]</scope>
</reference>
<gene>
    <name evidence="1" type="ORF">ElyMa_000650400</name>
</gene>
<comment type="caution">
    <text evidence="1">The sequence shown here is derived from an EMBL/GenBank/DDBJ whole genome shotgun (WGS) entry which is preliminary data.</text>
</comment>
<dbReference type="InterPro" id="IPR052779">
    <property type="entry name" value="WDR62"/>
</dbReference>
<dbReference type="PANTHER" id="PTHR45589:SF3">
    <property type="entry name" value="WD REPEAT-CONTAINING PROTEIN 62"/>
    <property type="match status" value="1"/>
</dbReference>
<dbReference type="InterPro" id="IPR001680">
    <property type="entry name" value="WD40_rpt"/>
</dbReference>
<keyword evidence="1" id="KW-0808">Transferase</keyword>
<sequence length="596" mass="64633">MNLDLVLGMSCNNKGSLACDQNSGLVAHTASGVLVLLNTRTNCQVKYFHVRKNCVSSASFSKDGRYVTTGETGFRPAVRVWRVKDGDEVATLYGHEFGIKCVRFSPCMREIISVGMEHDNVVNVWAWPKGDRLAANNIVDVIRAVDYSECGNFFVTSGCRHIKFWYPKQTIDESRLSKAVPNVQPLYGRPGLLGDCKDHMFIDVVCGTGSSASSVFAITRAGGLVIISATKRKVKTHKSLNGMKGTCIKAHDRVLFIGFSNGDVHMFNAIDLVHLGALPLPTFFRRTGLSGGGVHTLTFNLCTSYLTTAYNNSSLCVWDLQDPANVKQKYVAVYHNEGIAQLDFYSKPDALSTSGGVRETLVTVSHDSTVRLWGVLIDTTICYDKLNILSAEDGSPRLQGSEPRTLAGSGVITTIKVSTDRKYIVTGNQAGTICVYDKESIALAFTVKAHSREITCLAFYTDTSSGQVVLVSGSRDRLVQVMDATSGFKIVSTLNIHSSSITAVKVCRAGNKVCILSSASDRLINLSQACTDNTQSSPTSPGQSKQLSTFQLTRCLACVSSATDLAVDQRTLQMAVGFQDGNIRVFELAQLQVSVV</sequence>
<dbReference type="EMBL" id="BMAT01001335">
    <property type="protein sequence ID" value="GFR83474.1"/>
    <property type="molecule type" value="Genomic_DNA"/>
</dbReference>
<dbReference type="AlphaFoldDB" id="A0AAV4GE26"/>